<comment type="subcellular location">
    <subcellularLocation>
        <location evidence="1">Cell membrane</location>
        <topology evidence="1">Multi-pass membrane protein</topology>
    </subcellularLocation>
</comment>
<dbReference type="GO" id="GO:0005886">
    <property type="term" value="C:plasma membrane"/>
    <property type="evidence" value="ECO:0007669"/>
    <property type="project" value="UniProtKB-SubCell"/>
</dbReference>
<keyword evidence="4 7" id="KW-0812">Transmembrane</keyword>
<sequence>MNIVHLIETFRYVGLFILLALEYFILIVPGETELTTAGILSKNPHYHLNPGLIIIVAGLGTFTGAMIAYGIGRLLGRPFILKYGKYVLLTPKRLEQSEVLFQKYTIVTLVISRYIAVVRDIIPYVAGINRVKLVIFAPVVFVSSFLWTATFVMFGGLIVKAWGYVSQHWQSQMIPIVMVVVILLLLYFYIHWRIKKSLAELQVRTDSQQQSTDE</sequence>
<dbReference type="EMBL" id="JALBUF010000001">
    <property type="protein sequence ID" value="MCI0182210.1"/>
    <property type="molecule type" value="Genomic_DNA"/>
</dbReference>
<reference evidence="9" key="1">
    <citation type="submission" date="2022-03" db="EMBL/GenBank/DDBJ databases">
        <title>Draft Genome Sequence of Firmicute Strain S0AB, a Heterotrophic Iron/Sulfur-Oxidizing Extreme Acidophile.</title>
        <authorList>
            <person name="Vergara E."/>
            <person name="Pakostova E."/>
            <person name="Johnson D.B."/>
            <person name="Holmes D.S."/>
        </authorList>
    </citation>
    <scope>NUCLEOTIDE SEQUENCE</scope>
    <source>
        <strain evidence="9">S0AB</strain>
    </source>
</reference>
<evidence type="ECO:0000259" key="8">
    <source>
        <dbReference type="Pfam" id="PF09335"/>
    </source>
</evidence>
<keyword evidence="3" id="KW-1003">Cell membrane</keyword>
<evidence type="ECO:0000256" key="6">
    <source>
        <dbReference type="ARBA" id="ARBA00023136"/>
    </source>
</evidence>
<evidence type="ECO:0000256" key="7">
    <source>
        <dbReference type="SAM" id="Phobius"/>
    </source>
</evidence>
<protein>
    <submittedName>
        <fullName evidence="9">Membrane protein</fullName>
    </submittedName>
</protein>
<feature type="domain" description="VTT" evidence="8">
    <location>
        <begin position="28"/>
        <end position="155"/>
    </location>
</feature>
<dbReference type="InterPro" id="IPR051311">
    <property type="entry name" value="DedA_domain"/>
</dbReference>
<feature type="transmembrane region" description="Helical" evidence="7">
    <location>
        <begin position="171"/>
        <end position="190"/>
    </location>
</feature>
<dbReference type="PANTHER" id="PTHR42709">
    <property type="entry name" value="ALKALINE PHOSPHATASE LIKE PROTEIN"/>
    <property type="match status" value="1"/>
</dbReference>
<evidence type="ECO:0000313" key="10">
    <source>
        <dbReference type="Proteomes" id="UP001139263"/>
    </source>
</evidence>
<organism evidence="9 10">
    <name type="scientific">Sulfoacidibacillus ferrooxidans</name>
    <dbReference type="NCBI Taxonomy" id="2005001"/>
    <lineage>
        <taxon>Bacteria</taxon>
        <taxon>Bacillati</taxon>
        <taxon>Bacillota</taxon>
        <taxon>Bacilli</taxon>
        <taxon>Bacillales</taxon>
        <taxon>Alicyclobacillaceae</taxon>
        <taxon>Sulfoacidibacillus</taxon>
    </lineage>
</organism>
<evidence type="ECO:0000313" key="9">
    <source>
        <dbReference type="EMBL" id="MCI0182210.1"/>
    </source>
</evidence>
<feature type="transmembrane region" description="Helical" evidence="7">
    <location>
        <begin position="12"/>
        <end position="30"/>
    </location>
</feature>
<dbReference type="AlphaFoldDB" id="A0A9X1V7I0"/>
<evidence type="ECO:0000256" key="5">
    <source>
        <dbReference type="ARBA" id="ARBA00022989"/>
    </source>
</evidence>
<dbReference type="PANTHER" id="PTHR42709:SF6">
    <property type="entry name" value="UNDECAPRENYL PHOSPHATE TRANSPORTER A"/>
    <property type="match status" value="1"/>
</dbReference>
<keyword evidence="10" id="KW-1185">Reference proteome</keyword>
<dbReference type="InterPro" id="IPR032816">
    <property type="entry name" value="VTT_dom"/>
</dbReference>
<feature type="transmembrane region" description="Helical" evidence="7">
    <location>
        <begin position="50"/>
        <end position="72"/>
    </location>
</feature>
<evidence type="ECO:0000256" key="3">
    <source>
        <dbReference type="ARBA" id="ARBA00022475"/>
    </source>
</evidence>
<name>A0A9X1V7I0_9BACL</name>
<comment type="caution">
    <text evidence="9">The sequence shown here is derived from an EMBL/GenBank/DDBJ whole genome shotgun (WGS) entry which is preliminary data.</text>
</comment>
<comment type="similarity">
    <text evidence="2">Belongs to the DedA family.</text>
</comment>
<keyword evidence="5 7" id="KW-1133">Transmembrane helix</keyword>
<accession>A0A9X1V7I0</accession>
<gene>
    <name evidence="9" type="ORF">MM817_00466</name>
</gene>
<dbReference type="RefSeq" id="WP_241711822.1">
    <property type="nucleotide sequence ID" value="NZ_JALBUF010000001.1"/>
</dbReference>
<dbReference type="Pfam" id="PF09335">
    <property type="entry name" value="VTT_dom"/>
    <property type="match status" value="1"/>
</dbReference>
<evidence type="ECO:0000256" key="4">
    <source>
        <dbReference type="ARBA" id="ARBA00022692"/>
    </source>
</evidence>
<evidence type="ECO:0000256" key="2">
    <source>
        <dbReference type="ARBA" id="ARBA00010792"/>
    </source>
</evidence>
<evidence type="ECO:0000256" key="1">
    <source>
        <dbReference type="ARBA" id="ARBA00004651"/>
    </source>
</evidence>
<feature type="transmembrane region" description="Helical" evidence="7">
    <location>
        <begin position="133"/>
        <end position="159"/>
    </location>
</feature>
<proteinExistence type="inferred from homology"/>
<dbReference type="Proteomes" id="UP001139263">
    <property type="component" value="Unassembled WGS sequence"/>
</dbReference>
<keyword evidence="6 7" id="KW-0472">Membrane</keyword>